<dbReference type="InterPro" id="IPR003660">
    <property type="entry name" value="HAMP_dom"/>
</dbReference>
<evidence type="ECO:0000256" key="1">
    <source>
        <dbReference type="SAM" id="Phobius"/>
    </source>
</evidence>
<dbReference type="InterPro" id="IPR052163">
    <property type="entry name" value="DGC-Regulatory_Protein"/>
</dbReference>
<dbReference type="CDD" id="cd06225">
    <property type="entry name" value="HAMP"/>
    <property type="match status" value="1"/>
</dbReference>
<feature type="transmembrane region" description="Helical" evidence="1">
    <location>
        <begin position="50"/>
        <end position="68"/>
    </location>
</feature>
<accession>W0RAF6</accession>
<dbReference type="Pfam" id="PF00672">
    <property type="entry name" value="HAMP"/>
    <property type="match status" value="1"/>
</dbReference>
<sequence length="411" mass="44457">MTDPRFAREKRLTVLARHRQSVHRRWAFGLLGLALGLCDAALDFFPAPWWAVALPSAVLLLGNAWCAWRIRADHIRVRHFWAMLCADAVATAATCAMTGDHGELAVAFYVVVAAAYGLGLPRAARVHVAVTAVVYPIARLVSGTPRTTVALETAVLVALSWLAIASPMRFTYRLRRARRALDSLERGDFSVRLPTRALDDLGFLAVSFNSTAEALGTAVEELRRSREALAHQAYHDPLTGLANRARFQERLVRALAGEHAPQVAVLMVDLDDFKCVNDRLGHAAGDRLLVMVGERLLNATRGGDTVARLGGDEFAVLVEKVAQSSDVEIIARRILHALAAPFVIDGVDLHVGASIGVARHGGPPGDAEAGDALLHRADIAMYDVKTRGKNAFAVDGVQAPPVRRRALALVQ</sequence>
<evidence type="ECO:0000259" key="3">
    <source>
        <dbReference type="PROSITE" id="PS50887"/>
    </source>
</evidence>
<dbReference type="CDD" id="cd01949">
    <property type="entry name" value="GGDEF"/>
    <property type="match status" value="1"/>
</dbReference>
<organism evidence="4 5">
    <name type="scientific">Gemmatirosa kalamazoonensis</name>
    <dbReference type="NCBI Taxonomy" id="861299"/>
    <lineage>
        <taxon>Bacteria</taxon>
        <taxon>Pseudomonadati</taxon>
        <taxon>Gemmatimonadota</taxon>
        <taxon>Gemmatimonadia</taxon>
        <taxon>Gemmatimonadales</taxon>
        <taxon>Gemmatimonadaceae</taxon>
        <taxon>Gemmatirosa</taxon>
    </lineage>
</organism>
<dbReference type="PANTHER" id="PTHR46663">
    <property type="entry name" value="DIGUANYLATE CYCLASE DGCT-RELATED"/>
    <property type="match status" value="1"/>
</dbReference>
<keyword evidence="5" id="KW-1185">Reference proteome</keyword>
<dbReference type="GO" id="GO:0007165">
    <property type="term" value="P:signal transduction"/>
    <property type="evidence" value="ECO:0007669"/>
    <property type="project" value="InterPro"/>
</dbReference>
<dbReference type="SUPFAM" id="SSF55073">
    <property type="entry name" value="Nucleotide cyclase"/>
    <property type="match status" value="1"/>
</dbReference>
<dbReference type="Proteomes" id="UP000019151">
    <property type="component" value="Chromosome"/>
</dbReference>
<dbReference type="EMBL" id="CP007128">
    <property type="protein sequence ID" value="AHG87761.1"/>
    <property type="molecule type" value="Genomic_DNA"/>
</dbReference>
<feature type="transmembrane region" description="Helical" evidence="1">
    <location>
        <begin position="154"/>
        <end position="172"/>
    </location>
</feature>
<dbReference type="GO" id="GO:0016020">
    <property type="term" value="C:membrane"/>
    <property type="evidence" value="ECO:0007669"/>
    <property type="project" value="InterPro"/>
</dbReference>
<dbReference type="PANTHER" id="PTHR46663:SF2">
    <property type="entry name" value="GGDEF DOMAIN-CONTAINING PROTEIN"/>
    <property type="match status" value="1"/>
</dbReference>
<dbReference type="OrthoDB" id="9813903at2"/>
<dbReference type="STRING" id="861299.J421_0224"/>
<dbReference type="SMART" id="SM00304">
    <property type="entry name" value="HAMP"/>
    <property type="match status" value="1"/>
</dbReference>
<dbReference type="Gene3D" id="6.10.340.10">
    <property type="match status" value="1"/>
</dbReference>
<gene>
    <name evidence="4" type="ORF">J421_0224</name>
</gene>
<dbReference type="KEGG" id="gba:J421_0224"/>
<protein>
    <submittedName>
        <fullName evidence="4">Diguanylate cyclase</fullName>
    </submittedName>
</protein>
<dbReference type="InterPro" id="IPR029787">
    <property type="entry name" value="Nucleotide_cyclase"/>
</dbReference>
<feature type="domain" description="GGDEF" evidence="3">
    <location>
        <begin position="261"/>
        <end position="397"/>
    </location>
</feature>
<keyword evidence="1" id="KW-0812">Transmembrane</keyword>
<feature type="transmembrane region" description="Helical" evidence="1">
    <location>
        <begin position="105"/>
        <end position="121"/>
    </location>
</feature>
<dbReference type="RefSeq" id="WP_025409317.1">
    <property type="nucleotide sequence ID" value="NZ_CP007128.1"/>
</dbReference>
<evidence type="ECO:0000313" key="5">
    <source>
        <dbReference type="Proteomes" id="UP000019151"/>
    </source>
</evidence>
<dbReference type="NCBIfam" id="TIGR00254">
    <property type="entry name" value="GGDEF"/>
    <property type="match status" value="1"/>
</dbReference>
<dbReference type="InterPro" id="IPR043128">
    <property type="entry name" value="Rev_trsase/Diguanyl_cyclase"/>
</dbReference>
<evidence type="ECO:0000313" key="4">
    <source>
        <dbReference type="EMBL" id="AHG87761.1"/>
    </source>
</evidence>
<reference evidence="4 5" key="1">
    <citation type="journal article" date="2014" name="Genome Announc.">
        <title>Genome Sequence and Methylome of Soil Bacterium Gemmatirosa kalamazoonensis KBS708T, a Member of the Rarely Cultivated Gemmatimonadetes Phylum.</title>
        <authorList>
            <person name="Debruyn J.M."/>
            <person name="Radosevich M."/>
            <person name="Wommack K.E."/>
            <person name="Polson S.W."/>
            <person name="Hauser L.J."/>
            <person name="Fawaz M.N."/>
            <person name="Korlach J."/>
            <person name="Tsai Y.C."/>
        </authorList>
    </citation>
    <scope>NUCLEOTIDE SEQUENCE [LARGE SCALE GENOMIC DNA]</scope>
    <source>
        <strain evidence="4 5">KBS708</strain>
    </source>
</reference>
<dbReference type="InParanoid" id="W0RAF6"/>
<evidence type="ECO:0000259" key="2">
    <source>
        <dbReference type="PROSITE" id="PS50885"/>
    </source>
</evidence>
<dbReference type="SUPFAM" id="SSF158472">
    <property type="entry name" value="HAMP domain-like"/>
    <property type="match status" value="1"/>
</dbReference>
<dbReference type="Pfam" id="PF00990">
    <property type="entry name" value="GGDEF"/>
    <property type="match status" value="1"/>
</dbReference>
<feature type="domain" description="HAMP" evidence="2">
    <location>
        <begin position="168"/>
        <end position="220"/>
    </location>
</feature>
<dbReference type="PROSITE" id="PS50887">
    <property type="entry name" value="GGDEF"/>
    <property type="match status" value="1"/>
</dbReference>
<dbReference type="PROSITE" id="PS50885">
    <property type="entry name" value="HAMP"/>
    <property type="match status" value="1"/>
</dbReference>
<dbReference type="Gene3D" id="3.30.70.270">
    <property type="match status" value="1"/>
</dbReference>
<proteinExistence type="predicted"/>
<keyword evidence="1" id="KW-1133">Transmembrane helix</keyword>
<dbReference type="InterPro" id="IPR000160">
    <property type="entry name" value="GGDEF_dom"/>
</dbReference>
<keyword evidence="1" id="KW-0472">Membrane</keyword>
<name>W0RAF6_9BACT</name>
<dbReference type="SMART" id="SM00267">
    <property type="entry name" value="GGDEF"/>
    <property type="match status" value="1"/>
</dbReference>
<dbReference type="HOGENOM" id="CLU_668620_0_0_0"/>
<dbReference type="AlphaFoldDB" id="W0RAF6"/>
<dbReference type="eggNOG" id="COG5001">
    <property type="taxonomic scope" value="Bacteria"/>
</dbReference>